<accession>A0A914PTR1</accession>
<protein>
    <submittedName>
        <fullName evidence="2">DUF38 domain-containing protein</fullName>
    </submittedName>
</protein>
<evidence type="ECO:0000313" key="1">
    <source>
        <dbReference type="Proteomes" id="UP000887578"/>
    </source>
</evidence>
<proteinExistence type="predicted"/>
<dbReference type="Proteomes" id="UP000887578">
    <property type="component" value="Unplaced"/>
</dbReference>
<name>A0A914PTR1_9BILA</name>
<sequence>MDLSNSETTSCEKLMKYYSNNVSFRSKYRRQTFPFRDTIIRYITQNPSSAKVYQKMIQSCKHFFIKNPIIIVQELYSGTKGWYTQKSRSWKNHPNDRYVDLNELTSKIWITDSLVVCGRCTPNWLVIYQCDAKSIVIHDQILSFNDLMVIASKCEKLFLSNVVIMKNDDIVPETEEDAVSLEALLKALPNVKSFTYHLRENSLNIITSKTVEELLKIPHFLSLNIFQITEIPEIFDIETFYCHIKENKKTKTELYFSDQISDEFKIRLQTIVDEILETKNRDYKVPYFGFSGMTRSSHDKMCALCRQI</sequence>
<dbReference type="AlphaFoldDB" id="A0A914PTR1"/>
<evidence type="ECO:0000313" key="2">
    <source>
        <dbReference type="WBParaSite" id="PDA_v2.g22107.t1"/>
    </source>
</evidence>
<reference evidence="2" key="1">
    <citation type="submission" date="2022-11" db="UniProtKB">
        <authorList>
            <consortium name="WormBaseParasite"/>
        </authorList>
    </citation>
    <scope>IDENTIFICATION</scope>
</reference>
<keyword evidence="1" id="KW-1185">Reference proteome</keyword>
<organism evidence="1 2">
    <name type="scientific">Panagrolaimus davidi</name>
    <dbReference type="NCBI Taxonomy" id="227884"/>
    <lineage>
        <taxon>Eukaryota</taxon>
        <taxon>Metazoa</taxon>
        <taxon>Ecdysozoa</taxon>
        <taxon>Nematoda</taxon>
        <taxon>Chromadorea</taxon>
        <taxon>Rhabditida</taxon>
        <taxon>Tylenchina</taxon>
        <taxon>Panagrolaimomorpha</taxon>
        <taxon>Panagrolaimoidea</taxon>
        <taxon>Panagrolaimidae</taxon>
        <taxon>Panagrolaimus</taxon>
    </lineage>
</organism>
<dbReference type="WBParaSite" id="PDA_v2.g22107.t1">
    <property type="protein sequence ID" value="PDA_v2.g22107.t1"/>
    <property type="gene ID" value="PDA_v2.g22107"/>
</dbReference>